<gene>
    <name evidence="1" type="ORF">B4167_3200</name>
</gene>
<name>A0ABD4A5A7_9BACI</name>
<reference evidence="1 2" key="1">
    <citation type="submission" date="2015-01" db="EMBL/GenBank/DDBJ databases">
        <title>Draft Genome Sequences of Four Bacillus thermoamylovorans Strains, Isolated From Food Products.</title>
        <authorList>
            <person name="Krawcyk A.O."/>
            <person name="Berendsen E.M."/>
            <person name="Eijlander R.T."/>
            <person name="de Jong A."/>
            <person name="Wells-Bennik M."/>
            <person name="Kuipers O.P."/>
        </authorList>
    </citation>
    <scope>NUCLEOTIDE SEQUENCE [LARGE SCALE GENOMIC DNA]</scope>
    <source>
        <strain evidence="1 2">B4167</strain>
    </source>
</reference>
<evidence type="ECO:0000313" key="2">
    <source>
        <dbReference type="Proteomes" id="UP000032076"/>
    </source>
</evidence>
<dbReference type="Proteomes" id="UP000032076">
    <property type="component" value="Unassembled WGS sequence"/>
</dbReference>
<proteinExistence type="predicted"/>
<dbReference type="AlphaFoldDB" id="A0ABD4A5A7"/>
<protein>
    <submittedName>
        <fullName evidence="1">Uncharacterized protein</fullName>
    </submittedName>
</protein>
<organism evidence="1 2">
    <name type="scientific">Caldibacillus thermoamylovorans</name>
    <dbReference type="NCBI Taxonomy" id="35841"/>
    <lineage>
        <taxon>Bacteria</taxon>
        <taxon>Bacillati</taxon>
        <taxon>Bacillota</taxon>
        <taxon>Bacilli</taxon>
        <taxon>Bacillales</taxon>
        <taxon>Bacillaceae</taxon>
        <taxon>Caldibacillus</taxon>
    </lineage>
</organism>
<accession>A0ABD4A5A7</accession>
<dbReference type="EMBL" id="JXLU01000104">
    <property type="protein sequence ID" value="KIO72018.1"/>
    <property type="molecule type" value="Genomic_DNA"/>
</dbReference>
<sequence>MDHHQVSFFASVTGTSDIYGDTIIIMESVYSAAPTDCLLDQSADACIPFPPI</sequence>
<evidence type="ECO:0000313" key="1">
    <source>
        <dbReference type="EMBL" id="KIO72018.1"/>
    </source>
</evidence>
<comment type="caution">
    <text evidence="1">The sequence shown here is derived from an EMBL/GenBank/DDBJ whole genome shotgun (WGS) entry which is preliminary data.</text>
</comment>